<dbReference type="Proteomes" id="UP000324575">
    <property type="component" value="Unassembled WGS sequence"/>
</dbReference>
<dbReference type="Pfam" id="PF04616">
    <property type="entry name" value="Glyco_hydro_43"/>
    <property type="match status" value="2"/>
</dbReference>
<dbReference type="InterPro" id="IPR023296">
    <property type="entry name" value="Glyco_hydro_beta-prop_sf"/>
</dbReference>
<proteinExistence type="inferred from homology"/>
<evidence type="ECO:0000256" key="5">
    <source>
        <dbReference type="SAM" id="SignalP"/>
    </source>
</evidence>
<protein>
    <submittedName>
        <fullName evidence="7">Non-reducing end alpha-L-arabinofuranosidase BoGH43B</fullName>
        <ecNumber evidence="7">3.2.1.55</ecNumber>
    </submittedName>
</protein>
<evidence type="ECO:0000256" key="2">
    <source>
        <dbReference type="ARBA" id="ARBA00022801"/>
    </source>
</evidence>
<comment type="similarity">
    <text evidence="1">Belongs to the glycosyl hydrolase 43 family.</text>
</comment>
<feature type="site" description="Important for catalytic activity, responsible for pKa modulation of the active site Glu and correct orientation of both the proton donor and substrate" evidence="4">
    <location>
        <position position="152"/>
    </location>
</feature>
<dbReference type="InterPro" id="IPR041542">
    <property type="entry name" value="GH43_C2"/>
</dbReference>
<organism evidence="7 8">
    <name type="scientific">Candidatus Ordinivivax streblomastigis</name>
    <dbReference type="NCBI Taxonomy" id="2540710"/>
    <lineage>
        <taxon>Bacteria</taxon>
        <taxon>Pseudomonadati</taxon>
        <taxon>Bacteroidota</taxon>
        <taxon>Bacteroidia</taxon>
        <taxon>Bacteroidales</taxon>
        <taxon>Candidatus Ordinivivax</taxon>
    </lineage>
</organism>
<dbReference type="AlphaFoldDB" id="A0A5M8NY38"/>
<dbReference type="EC" id="3.2.1.55" evidence="7"/>
<evidence type="ECO:0000256" key="3">
    <source>
        <dbReference type="ARBA" id="ARBA00023295"/>
    </source>
</evidence>
<evidence type="ECO:0000259" key="6">
    <source>
        <dbReference type="Pfam" id="PF17851"/>
    </source>
</evidence>
<keyword evidence="5" id="KW-0732">Signal</keyword>
<dbReference type="Pfam" id="PF17851">
    <property type="entry name" value="GH43_C2"/>
    <property type="match status" value="1"/>
</dbReference>
<feature type="domain" description="Beta-xylosidase C-terminal Concanavalin A-like" evidence="6">
    <location>
        <begin position="333"/>
        <end position="527"/>
    </location>
</feature>
<comment type="caution">
    <text evidence="7">The sequence shown here is derived from an EMBL/GenBank/DDBJ whole genome shotgun (WGS) entry which is preliminary data.</text>
</comment>
<dbReference type="SUPFAM" id="SSF75005">
    <property type="entry name" value="Arabinanase/levansucrase/invertase"/>
    <property type="match status" value="2"/>
</dbReference>
<dbReference type="PANTHER" id="PTHR42812:SF12">
    <property type="entry name" value="BETA-XYLOSIDASE-RELATED"/>
    <property type="match status" value="1"/>
</dbReference>
<accession>A0A5M8NY38</accession>
<dbReference type="GO" id="GO:0005975">
    <property type="term" value="P:carbohydrate metabolic process"/>
    <property type="evidence" value="ECO:0007669"/>
    <property type="project" value="InterPro"/>
</dbReference>
<sequence length="1034" mass="116328">MKKPLKTIFCVLTIILFAGQSYAQVWKADNGDGTYRNPIIYADYSDLDAIRVGDDFYMVASSFTCFPGIPVLHSKDLVNWTIINHVYTSLPFDRYKKPMHGQGSWAPAIRYHDGLFYVYFCTPEEGLFMASAKHPEKEWTLHHVLYVAQWEDPCPLWDDDGQAYLVRGKLCGGPMYIHRMSPDGKKILDDGQIVYWDNEKSPVLEGFKTMKKDGWYYILAPAGGVATGWQTVLRSKNIYGPYETKRILEANDNGINGPHQGGLVDTPTGEWWFIHFQDKDAYGRIAHLQPAAWKNGWPVIGDDPDGDGCGNPVLTYRKPNVGKTYPIAEPPNSDEFNASTLGLQWQWHAIPQKKWHSLSAKPGMLRLYAVSNPTEAGNLHYVGNQLLQKTPAPEFSVETKLDISGLATGERAGLVVQGQRHTYLAVDNTAQGKTLSLYEGKHDNCGNPPVRISSVELHSTVVWLKVYVFANQTCKYSYSFDGEKYTAIDRLFDVTKGAWIGAKIGLFCILPSVKEGKGYADVDYFRITPVNSNEIRQAHTFPDLSGATIRYYMLNENETRELPFATRNKLFSGNEKVAVIEGNSVKARSAGDCDLYFMQNGKKQLFARITVGWQVQNPILPYSWKMYVPDTEAHNFDGKIYIYGSLDMEYDGHFCSPYYISLMTPDLKRWESHGYSYTAFDEGSPYPGRILWDSDGSYHNGKYLLYGFYEADYTVDNYMFVLESDNPMGKFKNFKWIVGDQSGKKIDGISAQVLVDDDGSRYIAYAPTRQPVAENYPVIAKLSDDNVIVESTITNMSRYVKDFYEAPSLRKRGDTYYLVYAENVGAITDNNHTPLRLSYATGKSILGEYTYQGTIISLENLPNQSNIQGSIECFNGEWYVFYHRCMNNIWNKRVICAEKIEFDKDGLIKPVAPSSSGIAEGLDTSKPIYFNSAVIQQNCSYTNEGQYGSAVVNGNAEIGFRYVSLTGKEKKITLQGTGLNNITQITVIANGETIGRSTGTQDITLKNSKKGKTELVLNITSNGEAKIETLRFVK</sequence>
<dbReference type="SUPFAM" id="SSF49899">
    <property type="entry name" value="Concanavalin A-like lectins/glucanases"/>
    <property type="match status" value="1"/>
</dbReference>
<evidence type="ECO:0000256" key="4">
    <source>
        <dbReference type="PIRSR" id="PIRSR606710-2"/>
    </source>
</evidence>
<reference evidence="7 8" key="1">
    <citation type="submission" date="2019-03" db="EMBL/GenBank/DDBJ databases">
        <title>Single cell metagenomics reveals metabolic interactions within the superorganism composed of flagellate Streblomastix strix and complex community of Bacteroidetes bacteria on its surface.</title>
        <authorList>
            <person name="Treitli S.C."/>
            <person name="Kolisko M."/>
            <person name="Husnik F."/>
            <person name="Keeling P."/>
            <person name="Hampl V."/>
        </authorList>
    </citation>
    <scope>NUCLEOTIDE SEQUENCE [LARGE SCALE GENOMIC DNA]</scope>
    <source>
        <strain evidence="7">St1</strain>
    </source>
</reference>
<dbReference type="InterPro" id="IPR013320">
    <property type="entry name" value="ConA-like_dom_sf"/>
</dbReference>
<dbReference type="InterPro" id="IPR051795">
    <property type="entry name" value="Glycosyl_Hydrlase_43"/>
</dbReference>
<dbReference type="GO" id="GO:0046556">
    <property type="term" value="F:alpha-L-arabinofuranosidase activity"/>
    <property type="evidence" value="ECO:0007669"/>
    <property type="project" value="UniProtKB-EC"/>
</dbReference>
<evidence type="ECO:0000313" key="8">
    <source>
        <dbReference type="Proteomes" id="UP000324575"/>
    </source>
</evidence>
<dbReference type="CDD" id="cd09001">
    <property type="entry name" value="GH43_FsAxh1-like"/>
    <property type="match status" value="1"/>
</dbReference>
<feature type="signal peptide" evidence="5">
    <location>
        <begin position="1"/>
        <end position="23"/>
    </location>
</feature>
<name>A0A5M8NY38_9BACT</name>
<dbReference type="PANTHER" id="PTHR42812">
    <property type="entry name" value="BETA-XYLOSIDASE"/>
    <property type="match status" value="1"/>
</dbReference>
<feature type="chain" id="PRO_5024449972" evidence="5">
    <location>
        <begin position="24"/>
        <end position="1034"/>
    </location>
</feature>
<dbReference type="InterPro" id="IPR006710">
    <property type="entry name" value="Glyco_hydro_43"/>
</dbReference>
<keyword evidence="3 7" id="KW-0326">Glycosidase</keyword>
<dbReference type="Gene3D" id="2.115.10.20">
    <property type="entry name" value="Glycosyl hydrolase domain, family 43"/>
    <property type="match status" value="2"/>
</dbReference>
<gene>
    <name evidence="7" type="ORF">EZS26_003648</name>
</gene>
<evidence type="ECO:0000313" key="7">
    <source>
        <dbReference type="EMBL" id="KAA6300209.1"/>
    </source>
</evidence>
<dbReference type="Gene3D" id="2.60.120.200">
    <property type="match status" value="1"/>
</dbReference>
<keyword evidence="2 7" id="KW-0378">Hydrolase</keyword>
<evidence type="ECO:0000256" key="1">
    <source>
        <dbReference type="ARBA" id="ARBA00009865"/>
    </source>
</evidence>
<dbReference type="EMBL" id="SNRX01000119">
    <property type="protein sequence ID" value="KAA6300209.1"/>
    <property type="molecule type" value="Genomic_DNA"/>
</dbReference>